<proteinExistence type="inferred from homology"/>
<sequence>MNDRVPFASSGRDLGVLVGVDGSAHARLALHFAAVNALSSNTALTVVAVYRLPPMMYTGEPAILVTPEARAERDRAETVLDDARKYLRDYPGKVTFSSAEGSPTGVLTELSGRAQTVVVGSHGRGGFIGQLLGSVAAALPARSQCPTVVVPKHYQPEAGQGPELFAHTRDTGPVVAGIDLSERSRIVLLLAARQAELFAAPLQVLTAMPLLREWKYWYPELEEFETLTERRQSNLRASVEKEIAWLRQRQSRLEITADVELGTPGDLLEARTRAAQLTVVGTRGHGTMKSTLLGSVSRELLNRARGPVMVVPTERAAQ</sequence>
<dbReference type="SUPFAM" id="SSF52402">
    <property type="entry name" value="Adenine nucleotide alpha hydrolases-like"/>
    <property type="match status" value="2"/>
</dbReference>
<dbReference type="InterPro" id="IPR014729">
    <property type="entry name" value="Rossmann-like_a/b/a_fold"/>
</dbReference>
<evidence type="ECO:0000256" key="1">
    <source>
        <dbReference type="ARBA" id="ARBA00008791"/>
    </source>
</evidence>
<dbReference type="PANTHER" id="PTHR46553:SF3">
    <property type="entry name" value="ADENINE NUCLEOTIDE ALPHA HYDROLASES-LIKE SUPERFAMILY PROTEIN"/>
    <property type="match status" value="1"/>
</dbReference>
<keyword evidence="4" id="KW-1185">Reference proteome</keyword>
<dbReference type="InterPro" id="IPR006015">
    <property type="entry name" value="Universal_stress_UspA"/>
</dbReference>
<dbReference type="Pfam" id="PF00582">
    <property type="entry name" value="Usp"/>
    <property type="match status" value="2"/>
</dbReference>
<accession>A0A0B9AAY0</accession>
<comment type="similarity">
    <text evidence="1">Belongs to the universal stress protein A family.</text>
</comment>
<dbReference type="OrthoDB" id="267918at2"/>
<evidence type="ECO:0000313" key="3">
    <source>
        <dbReference type="EMBL" id="KHS52721.1"/>
    </source>
</evidence>
<dbReference type="PANTHER" id="PTHR46553">
    <property type="entry name" value="ADENINE NUCLEOTIDE ALPHA HYDROLASES-LIKE SUPERFAMILY PROTEIN"/>
    <property type="match status" value="1"/>
</dbReference>
<dbReference type="AlphaFoldDB" id="A0A0B9AAY0"/>
<feature type="domain" description="UspA" evidence="2">
    <location>
        <begin position="173"/>
        <end position="312"/>
    </location>
</feature>
<reference evidence="3 4" key="1">
    <citation type="submission" date="2014-11" db="EMBL/GenBank/DDBJ databases">
        <title>Draft Genome Sequence of Brevibacterium linens AE038-8.</title>
        <authorList>
            <person name="Maizel D."/>
            <person name="Utturkar S.M."/>
            <person name="Brown S.D."/>
            <person name="Ferrero M."/>
            <person name="Rosen B.P."/>
        </authorList>
    </citation>
    <scope>NUCLEOTIDE SEQUENCE [LARGE SCALE GENOMIC DNA]</scope>
    <source>
        <strain evidence="3 4">AE038-8</strain>
    </source>
</reference>
<dbReference type="Proteomes" id="UP000031488">
    <property type="component" value="Unassembled WGS sequence"/>
</dbReference>
<evidence type="ECO:0000259" key="2">
    <source>
        <dbReference type="Pfam" id="PF00582"/>
    </source>
</evidence>
<protein>
    <submittedName>
        <fullName evidence="3">UspA domain-containing protein</fullName>
    </submittedName>
</protein>
<dbReference type="PATRIC" id="fig|1703.6.peg.1590"/>
<dbReference type="PRINTS" id="PR01438">
    <property type="entry name" value="UNVRSLSTRESS"/>
</dbReference>
<comment type="caution">
    <text evidence="3">The sequence shown here is derived from an EMBL/GenBank/DDBJ whole genome shotgun (WGS) entry which is preliminary data.</text>
</comment>
<name>A0A0B9AAY0_BRELN</name>
<dbReference type="RefSeq" id="WP_039209122.1">
    <property type="nucleotide sequence ID" value="NZ_JTJZ01000018.1"/>
</dbReference>
<dbReference type="Gene3D" id="3.40.50.620">
    <property type="entry name" value="HUPs"/>
    <property type="match status" value="2"/>
</dbReference>
<evidence type="ECO:0000313" key="4">
    <source>
        <dbReference type="Proteomes" id="UP000031488"/>
    </source>
</evidence>
<gene>
    <name evidence="3" type="ORF">AE0388_1704</name>
</gene>
<organism evidence="3 4">
    <name type="scientific">Brevibacterium linens</name>
    <dbReference type="NCBI Taxonomy" id="1703"/>
    <lineage>
        <taxon>Bacteria</taxon>
        <taxon>Bacillati</taxon>
        <taxon>Actinomycetota</taxon>
        <taxon>Actinomycetes</taxon>
        <taxon>Micrococcales</taxon>
        <taxon>Brevibacteriaceae</taxon>
        <taxon>Brevibacterium</taxon>
    </lineage>
</organism>
<dbReference type="InterPro" id="IPR006016">
    <property type="entry name" value="UspA"/>
</dbReference>
<feature type="domain" description="UspA" evidence="2">
    <location>
        <begin position="16"/>
        <end position="151"/>
    </location>
</feature>
<dbReference type="EMBL" id="JTJZ01000018">
    <property type="protein sequence ID" value="KHS52721.1"/>
    <property type="molecule type" value="Genomic_DNA"/>
</dbReference>